<dbReference type="GO" id="GO:0032979">
    <property type="term" value="P:protein insertion into mitochondrial inner membrane from matrix"/>
    <property type="evidence" value="ECO:0007669"/>
    <property type="project" value="TreeGrafter"/>
</dbReference>
<dbReference type="AlphaFoldDB" id="A0A8R1EQF6"/>
<organism evidence="1 2">
    <name type="scientific">Caenorhabditis japonica</name>
    <dbReference type="NCBI Taxonomy" id="281687"/>
    <lineage>
        <taxon>Eukaryota</taxon>
        <taxon>Metazoa</taxon>
        <taxon>Ecdysozoa</taxon>
        <taxon>Nematoda</taxon>
        <taxon>Chromadorea</taxon>
        <taxon>Rhabditida</taxon>
        <taxon>Rhabditina</taxon>
        <taxon>Rhabditomorpha</taxon>
        <taxon>Rhabditoidea</taxon>
        <taxon>Rhabditidae</taxon>
        <taxon>Peloderinae</taxon>
        <taxon>Caenorhabditis</taxon>
    </lineage>
</organism>
<evidence type="ECO:0000313" key="1">
    <source>
        <dbReference type="EnsemblMetazoa" id="CJA41872.1"/>
    </source>
</evidence>
<dbReference type="PANTHER" id="PTHR13333">
    <property type="entry name" value="M-AAA PROTEASE-INTERACTING PROTEIN 1, MITOCHONDRIAL"/>
    <property type="match status" value="1"/>
</dbReference>
<name>A0A8R1EQF6_CAEJA</name>
<dbReference type="GO" id="GO:0043022">
    <property type="term" value="F:ribosome binding"/>
    <property type="evidence" value="ECO:0007669"/>
    <property type="project" value="TreeGrafter"/>
</dbReference>
<proteinExistence type="predicted"/>
<evidence type="ECO:0008006" key="3">
    <source>
        <dbReference type="Google" id="ProtNLM"/>
    </source>
</evidence>
<reference evidence="1" key="2">
    <citation type="submission" date="2022-06" db="UniProtKB">
        <authorList>
            <consortium name="EnsemblMetazoa"/>
        </authorList>
    </citation>
    <scope>IDENTIFICATION</scope>
    <source>
        <strain evidence="1">DF5081</strain>
    </source>
</reference>
<dbReference type="Proteomes" id="UP000005237">
    <property type="component" value="Unassembled WGS sequence"/>
</dbReference>
<keyword evidence="2" id="KW-1185">Reference proteome</keyword>
<dbReference type="GO" id="GO:0005743">
    <property type="term" value="C:mitochondrial inner membrane"/>
    <property type="evidence" value="ECO:0007669"/>
    <property type="project" value="TreeGrafter"/>
</dbReference>
<sequence>MLRRSLQSGIALSQNAVHTVTAATTVLDVNPILPTNRAYIFDTPHVTVPTFEMSRRLGNLFSQSFYTLFYERNFSVESLVHGANKGIHSMAHFLADEKWDQMENLVAKETVDGMRVARAGISKRLEDGLRFSPDDILISFLHSSVISGRDVLKLSNSRNIGIYFTVVSFVRLSEKVPENASIAELNGKFKNDVLVCNATFSRVLNPLGVWKITSGNFFL</sequence>
<protein>
    <recommendedName>
        <fullName evidence="3">Tim44-like domain-containing protein</fullName>
    </recommendedName>
</protein>
<reference evidence="2" key="1">
    <citation type="submission" date="2010-08" db="EMBL/GenBank/DDBJ databases">
        <authorList>
            <consortium name="Caenorhabditis japonica Sequencing Consortium"/>
            <person name="Wilson R.K."/>
        </authorList>
    </citation>
    <scope>NUCLEOTIDE SEQUENCE [LARGE SCALE GENOMIC DNA]</scope>
    <source>
        <strain evidence="2">DF5081</strain>
    </source>
</reference>
<dbReference type="PANTHER" id="PTHR13333:SF5">
    <property type="entry name" value="M-AAA PROTEASE-INTERACTING PROTEIN 1, MITOCHONDRIAL"/>
    <property type="match status" value="1"/>
</dbReference>
<evidence type="ECO:0000313" key="2">
    <source>
        <dbReference type="Proteomes" id="UP000005237"/>
    </source>
</evidence>
<accession>A0A8R1EQF6</accession>
<dbReference type="EnsemblMetazoa" id="CJA41872.1">
    <property type="protein sequence ID" value="CJA41872.1"/>
    <property type="gene ID" value="WBGene00217720"/>
</dbReference>